<dbReference type="InParanoid" id="A8X0N6"/>
<evidence type="ECO:0000256" key="19">
    <source>
        <dbReference type="ARBA" id="ARBA00047899"/>
    </source>
</evidence>
<feature type="compositionally biased region" description="Low complexity" evidence="22">
    <location>
        <begin position="409"/>
        <end position="431"/>
    </location>
</feature>
<comment type="subcellular location">
    <subcellularLocation>
        <location evidence="2">Cytoplasm</location>
        <location evidence="2">Myofibril</location>
        <location evidence="2">Sarcomere</location>
        <location evidence="2">A band</location>
    </subcellularLocation>
</comment>
<evidence type="ECO:0000256" key="9">
    <source>
        <dbReference type="ARBA" id="ARBA00022723"/>
    </source>
</evidence>
<dbReference type="FunFam" id="2.60.40.10:FF:001003">
    <property type="entry name" value="titin isoform X1"/>
    <property type="match status" value="1"/>
</dbReference>
<dbReference type="FunFam" id="2.60.40.10:FF:002441">
    <property type="entry name" value="Twitchin"/>
    <property type="match status" value="1"/>
</dbReference>
<evidence type="ECO:0000313" key="28">
    <source>
        <dbReference type="WormBase" id="CBG06205a"/>
    </source>
</evidence>
<feature type="compositionally biased region" description="Basic and acidic residues" evidence="22">
    <location>
        <begin position="340"/>
        <end position="352"/>
    </location>
</feature>
<dbReference type="InterPro" id="IPR013783">
    <property type="entry name" value="Ig-like_fold"/>
</dbReference>
<feature type="domain" description="Fibronectin type-III" evidence="25">
    <location>
        <begin position="6004"/>
        <end position="6098"/>
    </location>
</feature>
<feature type="compositionally biased region" description="Basic and acidic residues" evidence="22">
    <location>
        <begin position="839"/>
        <end position="850"/>
    </location>
</feature>
<dbReference type="Pfam" id="PF00069">
    <property type="entry name" value="Pkinase"/>
    <property type="match status" value="1"/>
</dbReference>
<keyword evidence="27" id="KW-1185">Reference proteome</keyword>
<feature type="domain" description="Fibronectin type-III" evidence="25">
    <location>
        <begin position="2769"/>
        <end position="2862"/>
    </location>
</feature>
<evidence type="ECO:0000259" key="25">
    <source>
        <dbReference type="PROSITE" id="PS50853"/>
    </source>
</evidence>
<feature type="compositionally biased region" description="Polar residues" evidence="22">
    <location>
        <begin position="930"/>
        <end position="949"/>
    </location>
</feature>
<dbReference type="PRINTS" id="PR00014">
    <property type="entry name" value="FNTYPEIII"/>
</dbReference>
<dbReference type="FunFam" id="2.60.40.10:FF:000051">
    <property type="entry name" value="Uncharacterized protein, isoform J"/>
    <property type="match status" value="4"/>
</dbReference>
<dbReference type="PROSITE" id="PS50011">
    <property type="entry name" value="PROTEIN_KINASE_DOM"/>
    <property type="match status" value="1"/>
</dbReference>
<feature type="domain" description="Ig-like" evidence="24">
    <location>
        <begin position="7006"/>
        <end position="7093"/>
    </location>
</feature>
<evidence type="ECO:0000256" key="1">
    <source>
        <dbReference type="ARBA" id="ARBA00001946"/>
    </source>
</evidence>
<evidence type="ECO:0000256" key="15">
    <source>
        <dbReference type="ARBA" id="ARBA00022842"/>
    </source>
</evidence>
<feature type="domain" description="Ig-like" evidence="24">
    <location>
        <begin position="6297"/>
        <end position="6390"/>
    </location>
</feature>
<keyword evidence="5" id="KW-0963">Cytoplasm</keyword>
<feature type="domain" description="Protein kinase" evidence="23">
    <location>
        <begin position="6542"/>
        <end position="6814"/>
    </location>
</feature>
<keyword evidence="16" id="KW-0112">Calmodulin-binding</keyword>
<feature type="domain" description="Ig-like" evidence="24">
    <location>
        <begin position="1488"/>
        <end position="1577"/>
    </location>
</feature>
<evidence type="ECO:0000256" key="3">
    <source>
        <dbReference type="ARBA" id="ARBA00006692"/>
    </source>
</evidence>
<feature type="domain" description="Ig-like" evidence="24">
    <location>
        <begin position="2066"/>
        <end position="2155"/>
    </location>
</feature>
<dbReference type="GO" id="GO:0040017">
    <property type="term" value="P:positive regulation of locomotion"/>
    <property type="evidence" value="ECO:0007669"/>
    <property type="project" value="UniProtKB-ARBA"/>
</dbReference>
<feature type="region of interest" description="Disordered" evidence="22">
    <location>
        <begin position="1167"/>
        <end position="1218"/>
    </location>
</feature>
<keyword evidence="15" id="KW-0460">Magnesium</keyword>
<dbReference type="GO" id="GO:0005524">
    <property type="term" value="F:ATP binding"/>
    <property type="evidence" value="ECO:0007669"/>
    <property type="project" value="UniProtKB-UniRule"/>
</dbReference>
<dbReference type="OMA" id="YYTDMWS"/>
<feature type="domain" description="Fibronectin type-III" evidence="25">
    <location>
        <begin position="4921"/>
        <end position="5017"/>
    </location>
</feature>
<feature type="domain" description="Ig-like" evidence="24">
    <location>
        <begin position="172"/>
        <end position="265"/>
    </location>
</feature>
<dbReference type="InterPro" id="IPR013098">
    <property type="entry name" value="Ig_I-set"/>
</dbReference>
<feature type="domain" description="Ig-like" evidence="24">
    <location>
        <begin position="2357"/>
        <end position="2452"/>
    </location>
</feature>
<dbReference type="GO" id="GO:0045214">
    <property type="term" value="P:sarcomere organization"/>
    <property type="evidence" value="ECO:0000318"/>
    <property type="project" value="GO_Central"/>
</dbReference>
<reference evidence="26 27" key="1">
    <citation type="journal article" date="2003" name="PLoS Biol.">
        <title>The genome sequence of Caenorhabditis briggsae: a platform for comparative genomics.</title>
        <authorList>
            <person name="Stein L.D."/>
            <person name="Bao Z."/>
            <person name="Blasiar D."/>
            <person name="Blumenthal T."/>
            <person name="Brent M.R."/>
            <person name="Chen N."/>
            <person name="Chinwalla A."/>
            <person name="Clarke L."/>
            <person name="Clee C."/>
            <person name="Coghlan A."/>
            <person name="Coulson A."/>
            <person name="D'Eustachio P."/>
            <person name="Fitch D.H."/>
            <person name="Fulton L.A."/>
            <person name="Fulton R.E."/>
            <person name="Griffiths-Jones S."/>
            <person name="Harris T.W."/>
            <person name="Hillier L.W."/>
            <person name="Kamath R."/>
            <person name="Kuwabara P.E."/>
            <person name="Mardis E.R."/>
            <person name="Marra M.A."/>
            <person name="Miner T.L."/>
            <person name="Minx P."/>
            <person name="Mullikin J.C."/>
            <person name="Plumb R.W."/>
            <person name="Rogers J."/>
            <person name="Schein J.E."/>
            <person name="Sohrmann M."/>
            <person name="Spieth J."/>
            <person name="Stajich J.E."/>
            <person name="Wei C."/>
            <person name="Willey D."/>
            <person name="Wilson R.K."/>
            <person name="Durbin R."/>
            <person name="Waterston R.H."/>
        </authorList>
    </citation>
    <scope>NUCLEOTIDE SEQUENCE [LARGE SCALE GENOMIC DNA]</scope>
    <source>
        <strain evidence="26 27">AF16</strain>
    </source>
</reference>
<feature type="region of interest" description="Disordered" evidence="22">
    <location>
        <begin position="3461"/>
        <end position="3481"/>
    </location>
</feature>
<dbReference type="Pfam" id="PF00041">
    <property type="entry name" value="fn3"/>
    <property type="match status" value="30"/>
</dbReference>
<dbReference type="SUPFAM" id="SSF48726">
    <property type="entry name" value="Immunoglobulin"/>
    <property type="match status" value="30"/>
</dbReference>
<dbReference type="Gene3D" id="3.30.200.20">
    <property type="entry name" value="Phosphorylase Kinase, domain 1"/>
    <property type="match status" value="1"/>
</dbReference>
<feature type="domain" description="Fibronectin type-III" evidence="25">
    <location>
        <begin position="3355"/>
        <end position="3464"/>
    </location>
</feature>
<dbReference type="SUPFAM" id="SSF49265">
    <property type="entry name" value="Fibronectin type III"/>
    <property type="match status" value="17"/>
</dbReference>
<keyword evidence="18" id="KW-0393">Immunoglobulin domain</keyword>
<feature type="domain" description="Fibronectin type-III" evidence="25">
    <location>
        <begin position="1967"/>
        <end position="2062"/>
    </location>
</feature>
<feature type="domain" description="Fibronectin type-III" evidence="25">
    <location>
        <begin position="5711"/>
        <end position="5809"/>
    </location>
</feature>
<feature type="domain" description="Fibronectin type-III" evidence="25">
    <location>
        <begin position="3767"/>
        <end position="3861"/>
    </location>
</feature>
<dbReference type="Gene3D" id="2.60.40.10">
    <property type="entry name" value="Immunoglobulins"/>
    <property type="match status" value="61"/>
</dbReference>
<dbReference type="FunFam" id="2.60.40.10:FF:000831">
    <property type="entry name" value="Uncharacterized protein, isoform F"/>
    <property type="match status" value="1"/>
</dbReference>
<dbReference type="FunFam" id="2.60.40.10:FF:000460">
    <property type="entry name" value="Bent, isoform J"/>
    <property type="match status" value="1"/>
</dbReference>
<dbReference type="FunFam" id="2.60.40.10:FF:000003">
    <property type="entry name" value="Titin isoform E"/>
    <property type="match status" value="2"/>
</dbReference>
<evidence type="ECO:0000256" key="14">
    <source>
        <dbReference type="ARBA" id="ARBA00022840"/>
    </source>
</evidence>
<feature type="domain" description="Fibronectin type-III" evidence="25">
    <location>
        <begin position="6104"/>
        <end position="6200"/>
    </location>
</feature>
<dbReference type="GO" id="GO:0046872">
    <property type="term" value="F:metal ion binding"/>
    <property type="evidence" value="ECO:0007669"/>
    <property type="project" value="UniProtKB-KW"/>
</dbReference>
<dbReference type="FunFam" id="2.60.40.10:FF:000504">
    <property type="entry name" value="Bent, isoform J"/>
    <property type="match status" value="1"/>
</dbReference>
<dbReference type="InterPro" id="IPR017441">
    <property type="entry name" value="Protein_kinase_ATP_BS"/>
</dbReference>
<dbReference type="InterPro" id="IPR000719">
    <property type="entry name" value="Prot_kinase_dom"/>
</dbReference>
<feature type="domain" description="Ig-like" evidence="24">
    <location>
        <begin position="1421"/>
        <end position="1484"/>
    </location>
</feature>
<dbReference type="FunFam" id="2.60.40.10:FF:000440">
    <property type="entry name" value="Bent, isoform C"/>
    <property type="match status" value="1"/>
</dbReference>
<feature type="domain" description="Ig-like" evidence="24">
    <location>
        <begin position="5814"/>
        <end position="5902"/>
    </location>
</feature>
<feature type="domain" description="Ig-like" evidence="24">
    <location>
        <begin position="4159"/>
        <end position="4248"/>
    </location>
</feature>
<feature type="domain" description="Ig-like" evidence="24">
    <location>
        <begin position="1243"/>
        <end position="1335"/>
    </location>
</feature>
<feature type="domain" description="Fibronectin type-III" evidence="25">
    <location>
        <begin position="4061"/>
        <end position="4155"/>
    </location>
</feature>
<dbReference type="GO" id="GO:0045989">
    <property type="term" value="P:positive regulation of striated muscle contraction"/>
    <property type="evidence" value="ECO:0007669"/>
    <property type="project" value="UniProtKB-ARBA"/>
</dbReference>
<dbReference type="PANTHER" id="PTHR13817:SF151">
    <property type="entry name" value="TITIN"/>
    <property type="match status" value="1"/>
</dbReference>
<feature type="domain" description="Fibronectin type-III" evidence="25">
    <location>
        <begin position="4256"/>
        <end position="4349"/>
    </location>
</feature>
<feature type="domain" description="Fibronectin type-III" evidence="25">
    <location>
        <begin position="5315"/>
        <end position="5410"/>
    </location>
</feature>
<dbReference type="SMART" id="SM00409">
    <property type="entry name" value="IG"/>
    <property type="match status" value="30"/>
</dbReference>
<feature type="region of interest" description="Disordered" evidence="22">
    <location>
        <begin position="6469"/>
        <end position="6495"/>
    </location>
</feature>
<dbReference type="PROSITE" id="PS50835">
    <property type="entry name" value="IG_LIKE"/>
    <property type="match status" value="22"/>
</dbReference>
<keyword evidence="9" id="KW-0479">Metal-binding</keyword>
<dbReference type="InterPro" id="IPR008271">
    <property type="entry name" value="Ser/Thr_kinase_AS"/>
</dbReference>
<dbReference type="CDD" id="cd00096">
    <property type="entry name" value="Ig"/>
    <property type="match status" value="6"/>
</dbReference>
<dbReference type="FunFam" id="2.60.40.10:FF:000107">
    <property type="entry name" value="Myosin, light chain kinase a"/>
    <property type="match status" value="1"/>
</dbReference>
<dbReference type="InterPro" id="IPR007110">
    <property type="entry name" value="Ig-like_dom"/>
</dbReference>
<dbReference type="EC" id="2.7.11.1" evidence="4"/>
<comment type="catalytic activity">
    <reaction evidence="20">
        <text>L-seryl-[protein] + ATP = O-phospho-L-seryl-[protein] + ADP + H(+)</text>
        <dbReference type="Rhea" id="RHEA:17989"/>
        <dbReference type="Rhea" id="RHEA-COMP:9863"/>
        <dbReference type="Rhea" id="RHEA-COMP:11604"/>
        <dbReference type="ChEBI" id="CHEBI:15378"/>
        <dbReference type="ChEBI" id="CHEBI:29999"/>
        <dbReference type="ChEBI" id="CHEBI:30616"/>
        <dbReference type="ChEBI" id="CHEBI:83421"/>
        <dbReference type="ChEBI" id="CHEBI:456216"/>
        <dbReference type="EC" id="2.7.11.1"/>
    </reaction>
</comment>
<feature type="region of interest" description="Disordered" evidence="22">
    <location>
        <begin position="263"/>
        <end position="447"/>
    </location>
</feature>
<evidence type="ECO:0000256" key="2">
    <source>
        <dbReference type="ARBA" id="ARBA00004161"/>
    </source>
</evidence>
<dbReference type="InterPro" id="IPR036116">
    <property type="entry name" value="FN3_sf"/>
</dbReference>
<keyword evidence="8" id="KW-0808">Transferase</keyword>
<dbReference type="InterPro" id="IPR050964">
    <property type="entry name" value="Striated_Muscle_Regulatory"/>
</dbReference>
<feature type="domain" description="Fibronectin type-III" evidence="25">
    <location>
        <begin position="3667"/>
        <end position="3761"/>
    </location>
</feature>
<feature type="compositionally biased region" description="Low complexity" evidence="22">
    <location>
        <begin position="630"/>
        <end position="641"/>
    </location>
</feature>
<dbReference type="PROSITE" id="PS00108">
    <property type="entry name" value="PROTEIN_KINASE_ST"/>
    <property type="match status" value="1"/>
</dbReference>
<dbReference type="PROSITE" id="PS50853">
    <property type="entry name" value="FN3"/>
    <property type="match status" value="31"/>
</dbReference>
<dbReference type="FunFam" id="2.60.40.10:FF:002276">
    <property type="entry name" value="Twitchin"/>
    <property type="match status" value="1"/>
</dbReference>
<evidence type="ECO:0000256" key="11">
    <source>
        <dbReference type="ARBA" id="ARBA00022741"/>
    </source>
</evidence>
<feature type="domain" description="Fibronectin type-III" evidence="25">
    <location>
        <begin position="5614"/>
        <end position="5708"/>
    </location>
</feature>
<keyword evidence="17" id="KW-1015">Disulfide bond</keyword>
<feature type="compositionally biased region" description="Basic residues" evidence="22">
    <location>
        <begin position="620"/>
        <end position="629"/>
    </location>
</feature>
<feature type="domain" description="Ig-like" evidence="24">
    <location>
        <begin position="7364"/>
        <end position="7446"/>
    </location>
</feature>
<feature type="compositionally biased region" description="Basic and acidic residues" evidence="22">
    <location>
        <begin position="1180"/>
        <end position="1218"/>
    </location>
</feature>
<evidence type="ECO:0000256" key="17">
    <source>
        <dbReference type="ARBA" id="ARBA00023157"/>
    </source>
</evidence>
<dbReference type="FunFam" id="2.60.40.10:FF:001845">
    <property type="entry name" value="Bent, isoform H"/>
    <property type="match status" value="1"/>
</dbReference>
<evidence type="ECO:0000256" key="8">
    <source>
        <dbReference type="ARBA" id="ARBA00022679"/>
    </source>
</evidence>
<feature type="domain" description="Fibronectin type-III" evidence="25">
    <location>
        <begin position="4647"/>
        <end position="4742"/>
    </location>
</feature>
<accession>A8X0N6</accession>
<feature type="region of interest" description="Disordered" evidence="22">
    <location>
        <begin position="1"/>
        <end position="21"/>
    </location>
</feature>
<feature type="domain" description="Fibronectin type-III" evidence="25">
    <location>
        <begin position="2265"/>
        <end position="2358"/>
    </location>
</feature>
<feature type="domain" description="Ig-like" evidence="24">
    <location>
        <begin position="3570"/>
        <end position="3660"/>
    </location>
</feature>
<evidence type="ECO:0000256" key="6">
    <source>
        <dbReference type="ARBA" id="ARBA00022527"/>
    </source>
</evidence>
<dbReference type="FunFam" id="2.60.40.10:FF:000127">
    <property type="entry name" value="titin isoform X1"/>
    <property type="match status" value="3"/>
</dbReference>
<evidence type="ECO:0000256" key="7">
    <source>
        <dbReference type="ARBA" id="ARBA00022553"/>
    </source>
</evidence>
<dbReference type="FunFam" id="2.60.40.10:FF:002171">
    <property type="entry name" value="Twitchin"/>
    <property type="match status" value="1"/>
</dbReference>
<dbReference type="GO" id="GO:0019899">
    <property type="term" value="F:enzyme binding"/>
    <property type="evidence" value="ECO:0007669"/>
    <property type="project" value="UniProtKB-ARBA"/>
</dbReference>
<evidence type="ECO:0000256" key="20">
    <source>
        <dbReference type="ARBA" id="ARBA00048679"/>
    </source>
</evidence>
<keyword evidence="13" id="KW-0106">Calcium</keyword>
<feature type="compositionally biased region" description="Basic and acidic residues" evidence="22">
    <location>
        <begin position="645"/>
        <end position="656"/>
    </location>
</feature>
<dbReference type="SMART" id="SM00220">
    <property type="entry name" value="S_TKc"/>
    <property type="match status" value="1"/>
</dbReference>
<evidence type="ECO:0000256" key="16">
    <source>
        <dbReference type="ARBA" id="ARBA00022860"/>
    </source>
</evidence>
<feature type="domain" description="Fibronectin type-III" evidence="25">
    <location>
        <begin position="2460"/>
        <end position="2553"/>
    </location>
</feature>
<dbReference type="Gene3D" id="1.10.510.10">
    <property type="entry name" value="Transferase(Phosphotransferase) domain 1"/>
    <property type="match status" value="1"/>
</dbReference>
<dbReference type="FunFam" id="3.30.200.20:FF:000249">
    <property type="entry name" value="twitchin isoform X2"/>
    <property type="match status" value="1"/>
</dbReference>
<dbReference type="CDD" id="cd20949">
    <property type="entry name" value="IgI_Twitchin_like"/>
    <property type="match status" value="1"/>
</dbReference>
<feature type="region of interest" description="Disordered" evidence="22">
    <location>
        <begin position="1016"/>
        <end position="1138"/>
    </location>
</feature>
<dbReference type="FunFam" id="2.60.40.10:FF:000425">
    <property type="entry name" value="Myosin light chain kinase"/>
    <property type="match status" value="1"/>
</dbReference>
<sequence length="7455" mass="823990">MVGAPRFTQKPSIQQTPTVGGGGGGDLLMECHLEADPQPTIAWQHSGNLLEPSGRVVQTLTPLGGSMYKATLVIKKRCKQVIICCEVMGEEKRTKHKIEGISNDIKTREQSHQNTNHFHNYRMLLVTVKPEPNAGDGGAYKCTAKNQLGESNANINLNFAGAGGDEAKSRGPSFVGKPRIIPKDGGALIVMECKVKSASTPVAKWMKDGVPLSMGGLYHAIFSDLGDQTYLCQLEIRGPSSSDAGQYRCNIRNDQGETNANLALNFEEPDPTERQERKRSTASPRPSSRGPGSRPSSPKKSMKSREGTPKRTLKPREGSPSKKLRSRTSTPVNEEASQSESRRSSRTDKMEVDQVSGAAKRKPDGLPPPGGDEKKLRAGSPSARKSPSRKSASPTPSRKASGAGGATGASGSATTTTTTSNTTTTTSSTSSQQVHESSRDKYTRPPIVLEASRSQTGRIGGSVVLEVQWQCHSSTIIEWYRDGKLVRNSSEYSQSFNGSIAKLQVNNLSEEKSGLYKCHAKCDYGDGQSSAMVKVEQSGESFLTGKKLTAENQWWFRELISASGTRCPQFYFRFDLNYLSHFSDVEEELMKHRKDMEDEYQKEEEDRRVSQTLQAETKKRVARRSKSKSKSPAPQAKKTATSESMRSEASEGEQKRSSSVRPDPDEMNYTPGSYLQNLLKRSASNEGSDHNNGASSSSASRRLPPRPPFEPSHSTASNPSSSSNSPRRMFNLRSVSDRQGAARTNDQTPNPLNKNSSGQDLHKISQIHAFILSKMPEGEESQLDEIPSSGLTIPEERRRELLGQVGESDDEVSESISELPSFAGGKPRRKTDSQSSPPKQDEMFSRDTVLRKTTTSTRNESNTVEVCLFNVCFSFLCLFVPFQEKTKLRKTVKKADGELDFKAMVKLKKVKKEEGGTADKPGFPLDRTDSTSSVLSQDSRSRRGSTSLFSKDGHPEQAGNPFAQLKKVKTGAGGLEKSDSTASMKKLELKKGKVEENSDGAFKVQLKKVVKKEVKESSISVKEKNGTESGIKTEFKMEKRERTTLQKYEKTDSNGSKKEDKPKKVSIAPVATSTSSDEPTTPRVRDKTTLEKEFRMHHEKVEEKSKSEELKSKVGGRQVGQKRNGAAPKPEEPKNLLSQIQLKKVTKKAQEETNELEGIKLKKVPGVPKHVADDESQSESESRRGSVFGEFRRGSRAPRDSADNSRRDSIRRSSIDMRRESVQEILEKTSTPLVPSGASGSAPKIVEVPENVTVVENETAILTCKVSGSPAPTFKWFKGSREVISGGRFKHITDGKEQTVALALLKCRSQDEGPYTLTIENAHGTDSADVKLLVTSDNGLDFRAMLKHRYSYFFRLWILESQAGFQKDGEGGGGGGGDKKPMTEAERRQSLFPGKKVEKWDVPLPDKTVQQQVDKICEWKCTYSRPNAKIRWYKDRKEIFSGGLKYKIVIEKNVCTLIINNPEVDDTGKYTCEANGVPTHAQLTVLEPPMKYSFLNPLPNTQEIYRTKQAVLTCKVNTPRAPLVWWRGSKQIQEEDPRFIIEKDAVGRCTLTIKEVEEDDQAEWTARITQDVFSKVQVYVEEPRHTFVVPMKSQKVNESELATLETDVNDKDAEVVWWHDGKRIDIDGVKFKVESANRKRRLIINGARIEDHGEYKCTTKDDRTMAQLIVDAKNKFLVALKDTEVIEKDDVTLMCQTKDTKTPGIWFRNGKQISSMPGGKFETQSRNGTHTLKIGKIEMNEADVYEIDQAGLRGSCNVTVLEAEKRPIINWKPKKIEAKAGEPCVVKVPFQIKGTRRGDPKAQILKNGKPIDEEMRKLVEVVIKDDVAEIVFKNPQLADTGKWALELGNSAGTALAPFELFVKDKPKPPKGPLETKNVTAEGLDLVWGTPDPDEGAPVKAYIIEMQEGRSGNWVKVGETKGTDFKVKDLKEHGEYKFRVKAQNECGLSDPLTGESVLAKNPYGVPGKPKNMEAIDIDKDHCTLAWEAPEEDGGAPITGYIIERREKSEKDWHQVGQTKPDCCELTDTKVVEDKEYLYRVKAVNKAGPGDPCDHGKPIKIKAKKAAPEFTGGGIKDLRLKVGETIKYEVPISGEPLPDCTWIVNGKPLKAVGRVKMSSERGKHVMKIENAVRGDSGQYTITLKNSSGTCDSTATVTVVGRPTPPKGPLDITDVCADGASLSWNPPEDDGGDPLTGYIVEAQDMDNKGKYIEVGRVDPNTTNLKVSGLRNKGNYKFRVKAVNNEGESEPLSADQYTQIKDPWDEPGKPGRPEITDFDADRIDIAWEPPHKDGGAPIEEYIVEVRDPDTKEWKEVKRVPDTNASITGLKEGKEYQFRVKAVNKAGPGQPSEPSEKQLAKPKFIPAWLKHDNLKSITVKAGATVRWEVKIGGEPIPEVKWFKGDQHLENGIQLTIDTRKNEHTILCIPSAMRSDVGEYRLTVKNSHGADEEKANLIVLDRPSKPNGPLEVSDVFEDNLNLSWKPPDDDGGEPIEYYEVEKLDTATGRWVPCAKVKDTKAHIDGLKKGQTYQFRVKAVNKEGASDALSTDKDTKAKNPYDEPGKTGTPDVVDWDADRVSLEWEPPKSDGGAPITQYIIEKKGKHGRDWQECGKVSGDQTNAEILGLKEGEEYQFRVKAINKAGPGEASDPSRKVVAKPRNLKPWIDREAMKTITIKVGNDVEFDVPVRGEPPPKKEWLFLEKPVDDQKIRVSFLISNFLNQTLNSKSNEDYKTRFVLRGATRKHAGLYTLTATNASGSDKHSVEVIVLGKPSSPLGPLEVTNVYEDHCDLEWQVPEDDGGAPIDHYEIEKMDMATGRWVPCGRSETTKTTVPNLQPGHEYKFRVRAVNKEGESDPLTTNTAILAKNPYEVPGKVDKPELVDWDKDHVDLAWKTPDDGGAPIEAFVIEKKDKNGRWEEALVVPGDQNAATVPNLKEGEEYQFRISARNKAGTGDPSDPSDRVIAKPRNLAPRIHREDLSDTTVKVGAALKFIVHIDGEPAPDVTWTFNGKGIGESKAQIENEPYISRFALPKALRKQSGKYTITATNVNGTDSVTIDIKVKSKPTKPKGPIEVTDVFEDRATLDWKPPEDDGGEPIEFYEIEKMNTKDGIWVPCGRSGDTHFTVDTLNKGDHYKFRVKAVNSEGASEPLETDTDILAKNPFDRPDRPGRPEPTDWDSDHVDLKWDPPLSDGGAPIEEYQIEKRTKYGRWEPAITVPGGQTKATVPDLTPNEEYEFRVIAVNKGGPSDPSDASKAVIAKPRNLKPHIDRDALKNLTIKAGQSISFDVPVSGEPAPTVTWHWPDNREIRKGGRVKLDNPDYQSKLVVKQMERGDSGTFTIKAVNVNGEDEATVKINVIDKPTPPNGPLDVLDVHGDHVTLDWRAPDDDGGIPLENYVIEKYDTANGRWVPAAKVPGDQTTAVVDGLIPGHEYKVTPQSILYILHIVMFQFRVAAVNAEGESEPLETFGTTLAKDPFDKPGKTSAPDVTDWDKDHVDLEWKPPANDGGAPIEEYVVEMKDEFSPFWNEVAHVPASQTNATVGNLKEGSKYEFRIRAKNKAGLGDPSDSASAVAKARNVPPVIDRNSIQEIKVKAGQDFSLNIPVSGEPTPVITWTFEGTPVESDDRMKLANEDGRTKFHVKRALRSDTGTYIIKAENENGTDTAEVKVTVLDHPSSPRGPLDITNIVKDGCDLAWKEPEDDGGAEVSHYVIEKQDAATGRWTACGESKDTNFHVDDLVQGHEYKFRVKAVNRHGDSDPLEAREAIIAKDPFDRADKPGTPEIVDWDKDHADLKWTPPADDGGAPIEGYLVEMRTPSGDWVPAVKVGAGELTATVDGLKPGQTYQFRVKALNKAGESTPSDPSRTMVAKPRHLAPKINRDMFVAQRIKAGQTLNFDVNVEGEPAPKIEWFLNGTPLPSGGKTHIDNNTDNNTKLTTKGTARADSGKYKIVATNESGKDEHEVDVNILDIPGAPEGPLRHKDITKESVVLKWDEPLDDGGSPITNYVVEKQEDGGRWVPCGETSDTSLKVNKLSEGHEYKFRVKAVNRQGTSAPLTSDHAIVAKNPFDEPDAPTDVTPVDWDKDHVDLEWKPPANDGGAPIDAYIVEKKDKFGDWVECARVDGKTTKATADNLTPGETYQFRVKAVNKAGPGKPSDPTGNVVAKPRRMAPKLNLAGLLDLRIKAGTPIKLDITFEGEPAPVATWKANDKTVEAGARADVTNTPTSSALNVFSAARGDTGVYKIIVENEHGKDTAQCNVTVLDVPGTPEGPLKIDEVHKEGCTLNWKPPTDNGGTDILHYIVEKMDTTRGTWQEVGTFPDCTAKVNKLVPGKEYSFRVKAVNLQGESKPLEAEEPIIAKNQFDVPDPVDKPEVTDWDKDRIDIKWNPTANNGGAPVTGYIVEKKEKGSALWTEAGKAAGTTFSADNLKQGVEYEFRVIAVNAAGPSDPSEPTDPQITKARYLKPKILTANRKIKIKAGFTHNLEVDFVGAPDPTATWTVGDGAALAPELIVDAKTNTTSIFFPSAKRADSGNYKLKVKNELGEDEGIFEVVVQDKPSPPEGPLEVSDVTKDSCVLNWKPPKDDGGAEISNYIVEKRDTRTNTWVPVSAFVTGTSITVPKLTEGHEYEFRVMAENAFGRSDSLNTDEPVLAKDPFGTPGKPGKPEIVDTDNDHIDIKWDPPRDNGGSPIDHYDVERKDAKTGRWIKVNTSPVQGNAFSDTRVQKGHTYEYRVVAVNKAGPGAPSDPSASATAKPMHEAPKFDLDLDGKEFRVKAGEPLVITIPYTASPQPDISWTKEGGKPLAGVETTDSQTKLVIPSTRRTDSGPVKIKAVNLMEKLKPISRSLRHTCTLNWDAPKDDGGAEIAGYKIEYQEIGSQIWDKVPGLISGTSYTVRGLEHGQQYRFRIRAENAVGLSDYCQGVPVVIKDPFDPPGAPSTPEITGYDTNQVSLSWNPPRDDGGSPIIGYVVERFEKRGGGDWAPVKMPMVKGTECIVPGLHENETYQFRVRAVNAAGQGEPSNGSEPVTCRPYVEKPGAPDAPRVGKITKNSAELTWNRPLRDGGAPIDGYIIEKKKLGDNDWTRCNDKPVRDTAFEVKNLGEKEEYEFRVIAVNSAGEGEPSKPSDLVLIEEQPGRPIFDITNLKDITVRAGETIQIRIPYAGGNPKPIIDLFNGNSPIFENERTVVDVNPGEIVITTTGSKRSDAGPYKISATNKYGKDTCKLNVFVLDAPGKPTGPIRATYIQAEAMSLSCRPPKELRSQITCSKRELREGDWVTVGHPVGTTLRVRNLDANTPYEFRVRAENQYGVGEPLETDDAIVAKNPFDTPGAPGQPEAVETSEEAITLQWTRPTSDGGAPIQGYVIEKREAGTTEWTKAAFGNILDTKHRVTGLTPKKTYEFRVAAYNAAGQGEYSANSVPITADNAPTRPKINMGMLTRDVLAYAGDRAKILVPFAASPAPKVTFSKGEKKISATDPRIKVEYSDFLATLTIEKSELTDGGLYFVELENSQGSDSASIRLKVVDKPAPPQHIRVEDIAPDCCTLYWMPPSSDGGSPITNYIVEKLDLRHSDGKWEKVSSFVRNLNYTVGGLIKDNRYRFRIRAETQYGVSEPCELSEVVVTKYQFDVPNQPEAPTVRDKDSTWAELEWDPPKDGGSKVIGYQVQYRDTSSGRWINAKSDLAEQCHTRVTGLRQNGEFEFRIIAKNAAGFSKPSPPSERCQLKSRYGPPGPPIQVGAKSIGRNHCTITWMPPLEDGGSKITGYNVEMREYGSTLWTVVSDYNVREPEFTVDKLKEFNDYEFRVVAINAAGKGIPSLPSGPIKIQESGGTRPQIVVKPEDTAQPYNRRAVFVCEAVGRPEPTARWLRNGRELPESSRYRFESSDGVYKFTIKEVWDIDAGEYTVEVFNSYGSDTATAKLIVQAPPVIEKDVPNTILPSGDLVRLKIYFSGTAPFRHSLVLNKEEIDMDHPTIRTVEFDDHILITIPALSVREAGRYEYTVSNDSGEATTGFWLNVTGLPEAPQGPLHISNIGPSTATLSWRPPVTDGGSKITSYVVEKRDLSKDEWVTVTSNVKDMNYIVTGLFENHEYEFRVSAQNENGIGAPLVSEHPIVARLPFDPPTSPINLEIIQVGGDYVTLSWQRPSSDGGGRLRGYIIEKQEEGHDEWFRCNQNPSPQNTYNVPNLIDGRKYRYRVFAANDAGLSDPTELDQTLFKASGAGEGPKIVSPLSDLNEEVGRSVTFECTVSGNPRPEYRWFKGCKELVDTSKYTLINKGDKQVLIINDLTSDDADEYTCRATNSSGTRSTRASLRIKTKPRVFIPPKYHGGYEAQKGETVELKIPYKAFPQGEARWTKDGEKIENNSKYSITTDDKFATLRISDASREDFGEYRVVVENSVGSDSGIVNVTVADVPEPPRFPIIENILDEAVILSWKPPALDGGSLVTNYTIEKREAMGGSWAPCAKSRYTYTTVEGLRAGKQYEFRITAENKHGPSKPCEPTAPVTIPGDERKRRRGYDVDEQGKIVRGKGAISSNYDNYVFDIWKQYYPQPVEIKHDHVLDHYDIHEELGTGAFGVVHRVTERATGNNFAAKFVMTPHEADKETVRKEIQTMSVLRHPTLVNLHDAFEDDNEMVMIYEFMSGGELFEKVADEHNRMSEDEAVEYMRQVCKALCHMHENNYVHLDLKPENIMFTTKRSNELKLIDFGLTAHLDPKQSVKVTTGTAEFAAPEVAEGKPVGYYTDMWSVGVLSYILLSGLSPFGGENDDDTLRNVKVIVFGLTSSFLTISNFQSCDWNMDDSAFSSISEDGKDFIRKLLLADPNSRMTIHQALEHPWLSPGSVPGRDSQIPSSRYTKIRDSIKSKYDAWPEPLPPLGRISNYSSLRKHRPQEYSIRDAFWDRSEAQPRFIVKPYGTEVAEGQSANFYCRVIASSPPVVTWHKDDRELKQSVKYMKRYNGNDYGLTINRVKGDDKGEYTVRAKNSYGAKEEIVFLNVTRQSAPLKFEPLEPMKRAPSPPKVEEFKERRSAPKFTFHLRNRLIQKNHQCKLTCSLQGNPNPTIEWMKNGHPVDEDRVQVSFRSGVCSLEIFNARVDDAGTYTVTATNDLGMDVSECVLTVQTKGGEPIPRVSSFRPRRAYDTLSTGTDVERSHSYADMRRRSLIRDVSPDVRSAADDLKTKITNELPSFTLQLSDAETDVGESVEFSAQVTGQPEPLIEWLHNGERISDSDSRYRSSFVGGKATLRVSDIKKSDEGQYLCRASNSAGQEQTRATLTVKGEQPLVNGHVETAENQLRVAKHLAGEVVKTGEAVTFEARIEGTPDEILWMRNGQELTDGEKTSISQNGDTLLLTVNSAEASDAGHYQLEVRSKGTNIVSVASLVVVGEKADPPVTRLPSSVSAPLGGSTSFSIDFENVEGLTVQWFRGSEKIEKNERVKSVKSGNTFKLDIKNVEQDDDGIYVAKVVREKKAIAKYAAALLLI</sequence>
<dbReference type="FunFam" id="2.60.40.10:FF:000056">
    <property type="entry name" value="twitchin isoform X4"/>
    <property type="match status" value="9"/>
</dbReference>
<dbReference type="Pfam" id="PF07679">
    <property type="entry name" value="I-set"/>
    <property type="match status" value="27"/>
</dbReference>
<dbReference type="InterPro" id="IPR003961">
    <property type="entry name" value="FN3_dom"/>
</dbReference>
<keyword evidence="10" id="KW-0677">Repeat</keyword>
<feature type="domain" description="Fibronectin type-III" evidence="25">
    <location>
        <begin position="1869"/>
        <end position="1961"/>
    </location>
</feature>
<dbReference type="Proteomes" id="UP000008549">
    <property type="component" value="Unassembled WGS sequence"/>
</dbReference>
<dbReference type="SMART" id="SM00408">
    <property type="entry name" value="IGc2"/>
    <property type="match status" value="24"/>
</dbReference>
<feature type="domain" description="Fibronectin type-III" evidence="25">
    <location>
        <begin position="5220"/>
        <end position="5309"/>
    </location>
</feature>
<keyword evidence="7" id="KW-0597">Phosphoprotein</keyword>
<dbReference type="GO" id="GO:0005516">
    <property type="term" value="F:calmodulin binding"/>
    <property type="evidence" value="ECO:0007669"/>
    <property type="project" value="UniProtKB-KW"/>
</dbReference>
<dbReference type="FunFam" id="2.60.40.10:FF:002226">
    <property type="entry name" value="Twitchin"/>
    <property type="match status" value="1"/>
</dbReference>
<feature type="domain" description="Ig-like" evidence="24">
    <location>
        <begin position="7256"/>
        <end position="7356"/>
    </location>
</feature>
<feature type="domain" description="Ig-like" evidence="24">
    <location>
        <begin position="3865"/>
        <end position="3955"/>
    </location>
</feature>
<feature type="domain" description="Fibronectin type-III" evidence="25">
    <location>
        <begin position="3160"/>
        <end position="3254"/>
    </location>
</feature>
<dbReference type="FunFam" id="2.60.40.10:FF:002229">
    <property type="entry name" value="Twitchin"/>
    <property type="match status" value="1"/>
</dbReference>
<feature type="domain" description="Fibronectin type-III" evidence="25">
    <location>
        <begin position="2162"/>
        <end position="2259"/>
    </location>
</feature>
<dbReference type="InterPro" id="IPR003598">
    <property type="entry name" value="Ig_sub2"/>
</dbReference>
<dbReference type="eggNOG" id="KOG0613">
    <property type="taxonomic scope" value="Eukaryota"/>
</dbReference>
<feature type="domain" description="Fibronectin type-III" evidence="25">
    <location>
        <begin position="2559"/>
        <end position="2654"/>
    </location>
</feature>
<feature type="domain" description="Ig-like" evidence="24">
    <location>
        <begin position="3258"/>
        <end position="3348"/>
    </location>
</feature>
<feature type="compositionally biased region" description="Low complexity" evidence="22">
    <location>
        <begin position="378"/>
        <end position="401"/>
    </location>
</feature>
<dbReference type="FunFam" id="2.60.40.10:FF:000160">
    <property type="entry name" value="Titin a"/>
    <property type="match status" value="10"/>
</dbReference>
<dbReference type="InterPro" id="IPR011009">
    <property type="entry name" value="Kinase-like_dom_sf"/>
</dbReference>
<dbReference type="FunFam" id="2.60.40.10:FF:000147">
    <property type="entry name" value="Myosin light chain kinase"/>
    <property type="match status" value="1"/>
</dbReference>
<feature type="compositionally biased region" description="Low complexity" evidence="22">
    <location>
        <begin position="281"/>
        <end position="299"/>
    </location>
</feature>
<dbReference type="GO" id="GO:0031430">
    <property type="term" value="C:M band"/>
    <property type="evidence" value="ECO:0000318"/>
    <property type="project" value="GO_Central"/>
</dbReference>
<feature type="compositionally biased region" description="Basic and acidic residues" evidence="22">
    <location>
        <begin position="1016"/>
        <end position="1063"/>
    </location>
</feature>
<dbReference type="CDD" id="cd05748">
    <property type="entry name" value="Ig_Titin_like"/>
    <property type="match status" value="1"/>
</dbReference>
<evidence type="ECO:0000313" key="27">
    <source>
        <dbReference type="Proteomes" id="UP000008549"/>
    </source>
</evidence>
<feature type="compositionally biased region" description="Polar residues" evidence="22">
    <location>
        <begin position="742"/>
        <end position="759"/>
    </location>
</feature>
<comment type="similarity">
    <text evidence="3">Belongs to the protein kinase superfamily. CAMK Ser/Thr protein kinase family.</text>
</comment>
<evidence type="ECO:0000256" key="13">
    <source>
        <dbReference type="ARBA" id="ARBA00022837"/>
    </source>
</evidence>
<dbReference type="FunFam" id="2.60.40.10:FF:002583">
    <property type="entry name" value="CRE-UNC-22 protein"/>
    <property type="match status" value="1"/>
</dbReference>
<dbReference type="FunFam" id="2.60.40.10:FF:000031">
    <property type="entry name" value="Myosin-binding protein C, slow type"/>
    <property type="match status" value="2"/>
</dbReference>
<evidence type="ECO:0000313" key="26">
    <source>
        <dbReference type="EMBL" id="CAP26196.2"/>
    </source>
</evidence>
<feature type="region of interest" description="Disordered" evidence="22">
    <location>
        <begin position="912"/>
        <end position="964"/>
    </location>
</feature>
<dbReference type="SMART" id="SM00060">
    <property type="entry name" value="FN3"/>
    <property type="match status" value="31"/>
</dbReference>
<dbReference type="STRING" id="6238.A8X0N6"/>
<feature type="domain" description="Ig-like" evidence="24">
    <location>
        <begin position="445"/>
        <end position="534"/>
    </location>
</feature>
<feature type="region of interest" description="Disordered" evidence="22">
    <location>
        <begin position="599"/>
        <end position="761"/>
    </location>
</feature>
<comment type="catalytic activity">
    <reaction evidence="19">
        <text>L-threonyl-[protein] + ATP = O-phospho-L-threonyl-[protein] + ADP + H(+)</text>
        <dbReference type="Rhea" id="RHEA:46608"/>
        <dbReference type="Rhea" id="RHEA-COMP:11060"/>
        <dbReference type="Rhea" id="RHEA-COMP:11605"/>
        <dbReference type="ChEBI" id="CHEBI:15378"/>
        <dbReference type="ChEBI" id="CHEBI:30013"/>
        <dbReference type="ChEBI" id="CHEBI:30616"/>
        <dbReference type="ChEBI" id="CHEBI:61977"/>
        <dbReference type="ChEBI" id="CHEBI:456216"/>
        <dbReference type="EC" id="2.7.11.1"/>
    </reaction>
</comment>
<dbReference type="FunFam" id="2.60.40.10:FF:002083">
    <property type="entry name" value="Protein CBR-UNC-22"/>
    <property type="match status" value="2"/>
</dbReference>
<keyword evidence="14 21" id="KW-0067">ATP-binding</keyword>
<gene>
    <name evidence="28" type="primary">unc-22</name>
    <name evidence="26" type="synonym">Cbr-unc-22</name>
    <name evidence="28" type="ORF">CBG06205</name>
    <name evidence="26" type="ORF">CBG_06205</name>
</gene>
<feature type="region of interest" description="Disordered" evidence="22">
    <location>
        <begin position="3137"/>
        <end position="3187"/>
    </location>
</feature>
<feature type="domain" description="Ig-like" evidence="24">
    <location>
        <begin position="7161"/>
        <end position="7250"/>
    </location>
</feature>
<feature type="domain" description="Fibronectin type-III" evidence="25">
    <location>
        <begin position="3963"/>
        <end position="4055"/>
    </location>
</feature>
<organism evidence="26 27">
    <name type="scientific">Caenorhabditis briggsae</name>
    <dbReference type="NCBI Taxonomy" id="6238"/>
    <lineage>
        <taxon>Eukaryota</taxon>
        <taxon>Metazoa</taxon>
        <taxon>Ecdysozoa</taxon>
        <taxon>Nematoda</taxon>
        <taxon>Chromadorea</taxon>
        <taxon>Rhabditida</taxon>
        <taxon>Rhabditina</taxon>
        <taxon>Rhabditomorpha</taxon>
        <taxon>Rhabditoidea</taxon>
        <taxon>Rhabditidae</taxon>
        <taxon>Peloderinae</taxon>
        <taxon>Caenorhabditis</taxon>
    </lineage>
</organism>
<evidence type="ECO:0000256" key="21">
    <source>
        <dbReference type="PROSITE-ProRule" id="PRU10141"/>
    </source>
</evidence>
<feature type="binding site" evidence="21">
    <location>
        <position position="6571"/>
    </location>
    <ligand>
        <name>ATP</name>
        <dbReference type="ChEBI" id="CHEBI:30616"/>
    </ligand>
</feature>
<evidence type="ECO:0000256" key="5">
    <source>
        <dbReference type="ARBA" id="ARBA00022490"/>
    </source>
</evidence>
<feature type="compositionally biased region" description="Basic and acidic residues" evidence="22">
    <location>
        <begin position="303"/>
        <end position="320"/>
    </location>
</feature>
<feature type="domain" description="Ig-like" evidence="24">
    <location>
        <begin position="1583"/>
        <end position="1669"/>
    </location>
</feature>
<dbReference type="SUPFAM" id="SSF56112">
    <property type="entry name" value="Protein kinase-like (PK-like)"/>
    <property type="match status" value="1"/>
</dbReference>
<feature type="domain" description="Fibronectin type-III" evidence="25">
    <location>
        <begin position="4355"/>
        <end position="4448"/>
    </location>
</feature>
<keyword evidence="12" id="KW-0418">Kinase</keyword>
<feature type="domain" description="Fibronectin type-III" evidence="25">
    <location>
        <begin position="4821"/>
        <end position="4915"/>
    </location>
</feature>
<dbReference type="InterPro" id="IPR003599">
    <property type="entry name" value="Ig_sub"/>
</dbReference>
<feature type="domain" description="Ig-like" evidence="24">
    <location>
        <begin position="6204"/>
        <end position="6292"/>
    </location>
</feature>
<feature type="region of interest" description="Disordered" evidence="22">
    <location>
        <begin position="1368"/>
        <end position="1388"/>
    </location>
</feature>
<feature type="compositionally biased region" description="Basic and acidic residues" evidence="22">
    <location>
        <begin position="1083"/>
        <end position="1112"/>
    </location>
</feature>
<feature type="compositionally biased region" description="Basic and acidic residues" evidence="22">
    <location>
        <begin position="3154"/>
        <end position="3178"/>
    </location>
</feature>
<feature type="compositionally biased region" description="Basic and acidic residues" evidence="22">
    <location>
        <begin position="1377"/>
        <end position="1388"/>
    </location>
</feature>
<evidence type="ECO:0000256" key="10">
    <source>
        <dbReference type="ARBA" id="ARBA00022737"/>
    </source>
</evidence>
<keyword evidence="6" id="KW-0723">Serine/threonine-protein kinase</keyword>
<evidence type="ECO:0000256" key="18">
    <source>
        <dbReference type="ARBA" id="ARBA00023319"/>
    </source>
</evidence>
<feature type="domain" description="Ig-like" evidence="24">
    <location>
        <begin position="2965"/>
        <end position="3049"/>
    </location>
</feature>
<feature type="domain" description="Fibronectin type-III" evidence="25">
    <location>
        <begin position="5023"/>
        <end position="5118"/>
    </location>
</feature>
<name>A8X0N6_CAEBR</name>
<proteinExistence type="inferred from homology"/>
<dbReference type="FunFam" id="1.10.510.10:FF:000321">
    <property type="entry name" value="Bent, isoform C"/>
    <property type="match status" value="1"/>
</dbReference>
<dbReference type="WormBase" id="CBG06205a">
    <property type="protein sequence ID" value="CBP48915"/>
    <property type="gene ID" value="WBGene00028512"/>
    <property type="gene designation" value="Cbr-unc-22"/>
</dbReference>
<dbReference type="PANTHER" id="PTHR13817">
    <property type="entry name" value="TITIN"/>
    <property type="match status" value="1"/>
</dbReference>
<feature type="compositionally biased region" description="Polar residues" evidence="22">
    <location>
        <begin position="682"/>
        <end position="693"/>
    </location>
</feature>
<dbReference type="FunFam" id="2.60.40.10:FF:000567">
    <property type="entry name" value="Uncharacterized protein, isoform G"/>
    <property type="match status" value="3"/>
</dbReference>
<dbReference type="GO" id="GO:0060298">
    <property type="term" value="P:positive regulation of sarcomere organization"/>
    <property type="evidence" value="ECO:0007669"/>
    <property type="project" value="UniProtKB-ARBA"/>
</dbReference>
<feature type="domain" description="Ig-like" evidence="24">
    <location>
        <begin position="6883"/>
        <end position="6971"/>
    </location>
</feature>
<feature type="region of interest" description="Disordered" evidence="22">
    <location>
        <begin position="2537"/>
        <end position="2566"/>
    </location>
</feature>
<feature type="compositionally biased region" description="Basic and acidic residues" evidence="22">
    <location>
        <begin position="2537"/>
        <end position="2558"/>
    </location>
</feature>
<feature type="domain" description="Fibronectin type-III" evidence="25">
    <location>
        <begin position="2865"/>
        <end position="2961"/>
    </location>
</feature>
<feature type="compositionally biased region" description="Low complexity" evidence="22">
    <location>
        <begin position="711"/>
        <end position="726"/>
    </location>
</feature>
<evidence type="ECO:0000256" key="12">
    <source>
        <dbReference type="ARBA" id="ARBA00022777"/>
    </source>
</evidence>
<feature type="domain" description="Fibronectin type-III" evidence="25">
    <location>
        <begin position="6395"/>
        <end position="6488"/>
    </location>
</feature>
<dbReference type="InterPro" id="IPR036179">
    <property type="entry name" value="Ig-like_dom_sf"/>
</dbReference>
<dbReference type="HOGENOM" id="CLU_000026_0_0_1"/>
<dbReference type="EMBL" id="HE600986">
    <property type="protein sequence ID" value="CAP26196.2"/>
    <property type="molecule type" value="Genomic_DNA"/>
</dbReference>
<feature type="domain" description="Fibronectin type-III" evidence="25">
    <location>
        <begin position="3061"/>
        <end position="3154"/>
    </location>
</feature>
<dbReference type="FunCoup" id="A8X0N6">
    <property type="interactions" value="41"/>
</dbReference>
<feature type="domain" description="Ig-like" evidence="24">
    <location>
        <begin position="5"/>
        <end position="158"/>
    </location>
</feature>
<dbReference type="GO" id="GO:0004674">
    <property type="term" value="F:protein serine/threonine kinase activity"/>
    <property type="evidence" value="ECO:0007669"/>
    <property type="project" value="UniProtKB-KW"/>
</dbReference>
<dbReference type="CDD" id="cd00063">
    <property type="entry name" value="FN3"/>
    <property type="match status" value="31"/>
</dbReference>
<evidence type="ECO:0000256" key="4">
    <source>
        <dbReference type="ARBA" id="ARBA00012513"/>
    </source>
</evidence>
<feature type="domain" description="Fibronectin type-III" evidence="25">
    <location>
        <begin position="4546"/>
        <end position="4641"/>
    </location>
</feature>
<reference evidence="26 27" key="2">
    <citation type="journal article" date="2011" name="PLoS Genet.">
        <title>Caenorhabditis briggsae recombinant inbred line genotypes reveal inter-strain incompatibility and the evolution of recombination.</title>
        <authorList>
            <person name="Ross J.A."/>
            <person name="Koboldt D.C."/>
            <person name="Staisch J.E."/>
            <person name="Chamberlin H.M."/>
            <person name="Gupta B.P."/>
            <person name="Miller R.D."/>
            <person name="Baird S.E."/>
            <person name="Haag E.S."/>
        </authorList>
    </citation>
    <scope>NUCLEOTIDE SEQUENCE [LARGE SCALE GENOMIC DNA]</scope>
    <source>
        <strain evidence="26 27">AF16</strain>
    </source>
</reference>
<evidence type="ECO:0000256" key="22">
    <source>
        <dbReference type="SAM" id="MobiDB-lite"/>
    </source>
</evidence>
<evidence type="ECO:0000259" key="23">
    <source>
        <dbReference type="PROSITE" id="PS50011"/>
    </source>
</evidence>
<keyword evidence="11 21" id="KW-0547">Nucleotide-binding</keyword>
<evidence type="ECO:0000259" key="24">
    <source>
        <dbReference type="PROSITE" id="PS50835"/>
    </source>
</evidence>
<dbReference type="PROSITE" id="PS00107">
    <property type="entry name" value="PROTEIN_KINASE_ATP"/>
    <property type="match status" value="1"/>
</dbReference>
<feature type="region of interest" description="Disordered" evidence="22">
    <location>
        <begin position="804"/>
        <end position="857"/>
    </location>
</feature>
<comment type="cofactor">
    <cofactor evidence="1">
        <name>Mg(2+)</name>
        <dbReference type="ChEBI" id="CHEBI:18420"/>
    </cofactor>
</comment>
<feature type="domain" description="Fibronectin type-III" evidence="25">
    <location>
        <begin position="5512"/>
        <end position="5608"/>
    </location>
</feature>
<feature type="compositionally biased region" description="Polar residues" evidence="22">
    <location>
        <begin position="9"/>
        <end position="18"/>
    </location>
</feature>
<feature type="domain" description="Fibronectin type-III" evidence="25">
    <location>
        <begin position="3473"/>
        <end position="3567"/>
    </location>
</feature>
<protein>
    <recommendedName>
        <fullName evidence="4">non-specific serine/threonine protein kinase</fullName>
        <ecNumber evidence="4">2.7.11.1</ecNumber>
    </recommendedName>
</protein>